<protein>
    <submittedName>
        <fullName evidence="2">Uncharacterized protein</fullName>
    </submittedName>
</protein>
<feature type="non-terminal residue" evidence="2">
    <location>
        <position position="23"/>
    </location>
</feature>
<dbReference type="AlphaFoldDB" id="A0A392QPD5"/>
<keyword evidence="3" id="KW-1185">Reference proteome</keyword>
<evidence type="ECO:0000313" key="2">
    <source>
        <dbReference type="EMBL" id="MCI25819.1"/>
    </source>
</evidence>
<feature type="region of interest" description="Disordered" evidence="1">
    <location>
        <begin position="1"/>
        <end position="23"/>
    </location>
</feature>
<dbReference type="EMBL" id="LXQA010149586">
    <property type="protein sequence ID" value="MCI25819.1"/>
    <property type="molecule type" value="Genomic_DNA"/>
</dbReference>
<name>A0A392QPD5_9FABA</name>
<proteinExistence type="predicted"/>
<evidence type="ECO:0000313" key="3">
    <source>
        <dbReference type="Proteomes" id="UP000265520"/>
    </source>
</evidence>
<reference evidence="2 3" key="1">
    <citation type="journal article" date="2018" name="Front. Plant Sci.">
        <title>Red Clover (Trifolium pratense) and Zigzag Clover (T. medium) - A Picture of Genomic Similarities and Differences.</title>
        <authorList>
            <person name="Dluhosova J."/>
            <person name="Istvanek J."/>
            <person name="Nedelnik J."/>
            <person name="Repkova J."/>
        </authorList>
    </citation>
    <scope>NUCLEOTIDE SEQUENCE [LARGE SCALE GENOMIC DNA]</scope>
    <source>
        <strain evidence="3">cv. 10/8</strain>
        <tissue evidence="2">Leaf</tissue>
    </source>
</reference>
<organism evidence="2 3">
    <name type="scientific">Trifolium medium</name>
    <dbReference type="NCBI Taxonomy" id="97028"/>
    <lineage>
        <taxon>Eukaryota</taxon>
        <taxon>Viridiplantae</taxon>
        <taxon>Streptophyta</taxon>
        <taxon>Embryophyta</taxon>
        <taxon>Tracheophyta</taxon>
        <taxon>Spermatophyta</taxon>
        <taxon>Magnoliopsida</taxon>
        <taxon>eudicotyledons</taxon>
        <taxon>Gunneridae</taxon>
        <taxon>Pentapetalae</taxon>
        <taxon>rosids</taxon>
        <taxon>fabids</taxon>
        <taxon>Fabales</taxon>
        <taxon>Fabaceae</taxon>
        <taxon>Papilionoideae</taxon>
        <taxon>50 kb inversion clade</taxon>
        <taxon>NPAAA clade</taxon>
        <taxon>Hologalegina</taxon>
        <taxon>IRL clade</taxon>
        <taxon>Trifolieae</taxon>
        <taxon>Trifolium</taxon>
    </lineage>
</organism>
<evidence type="ECO:0000256" key="1">
    <source>
        <dbReference type="SAM" id="MobiDB-lite"/>
    </source>
</evidence>
<sequence>MKSRDSEEKRVRKNGKKAKRKMV</sequence>
<comment type="caution">
    <text evidence="2">The sequence shown here is derived from an EMBL/GenBank/DDBJ whole genome shotgun (WGS) entry which is preliminary data.</text>
</comment>
<accession>A0A392QPD5</accession>
<feature type="compositionally biased region" description="Basic and acidic residues" evidence="1">
    <location>
        <begin position="1"/>
        <end position="10"/>
    </location>
</feature>
<dbReference type="Proteomes" id="UP000265520">
    <property type="component" value="Unassembled WGS sequence"/>
</dbReference>
<feature type="compositionally biased region" description="Basic residues" evidence="1">
    <location>
        <begin position="11"/>
        <end position="23"/>
    </location>
</feature>